<comment type="caution">
    <text evidence="7">The sequence shown here is derived from an EMBL/GenBank/DDBJ whole genome shotgun (WGS) entry which is preliminary data.</text>
</comment>
<reference evidence="7 8" key="1">
    <citation type="submission" date="2024-05" db="EMBL/GenBank/DDBJ databases">
        <title>A draft genome resource for the thread blight pathogen Marasmius tenuissimus strain MS-2.</title>
        <authorList>
            <person name="Yulfo-Soto G.E."/>
            <person name="Baruah I.K."/>
            <person name="Amoako-Attah I."/>
            <person name="Bukari Y."/>
            <person name="Meinhardt L.W."/>
            <person name="Bailey B.A."/>
            <person name="Cohen S.P."/>
        </authorList>
    </citation>
    <scope>NUCLEOTIDE SEQUENCE [LARGE SCALE GENOMIC DNA]</scope>
    <source>
        <strain evidence="7 8">MS-2</strain>
    </source>
</reference>
<feature type="compositionally biased region" description="Basic residues" evidence="5">
    <location>
        <begin position="156"/>
        <end position="167"/>
    </location>
</feature>
<dbReference type="Pfam" id="PF02854">
    <property type="entry name" value="MIF4G"/>
    <property type="match status" value="2"/>
</dbReference>
<dbReference type="Gene3D" id="3.30.70.330">
    <property type="match status" value="1"/>
</dbReference>
<dbReference type="Pfam" id="PF00076">
    <property type="entry name" value="RRM_1"/>
    <property type="match status" value="1"/>
</dbReference>
<dbReference type="SUPFAM" id="SSF101489">
    <property type="entry name" value="Eukaryotic initiation factor 4f subunit eIF4g, eIF4e-binding domain"/>
    <property type="match status" value="1"/>
</dbReference>
<dbReference type="Gene3D" id="1.20.970.30">
    <property type="entry name" value="eIF4G, eIF4E-binding domain"/>
    <property type="match status" value="1"/>
</dbReference>
<keyword evidence="3" id="KW-0648">Protein biosynthesis</keyword>
<keyword evidence="2" id="KW-0396">Initiation factor</keyword>
<dbReference type="SMART" id="SM00360">
    <property type="entry name" value="RRM"/>
    <property type="match status" value="1"/>
</dbReference>
<dbReference type="SUPFAM" id="SSF48371">
    <property type="entry name" value="ARM repeat"/>
    <property type="match status" value="2"/>
</dbReference>
<dbReference type="SUPFAM" id="SSF54928">
    <property type="entry name" value="RNA-binding domain, RBD"/>
    <property type="match status" value="1"/>
</dbReference>
<feature type="region of interest" description="Disordered" evidence="5">
    <location>
        <begin position="431"/>
        <end position="478"/>
    </location>
</feature>
<feature type="compositionally biased region" description="Low complexity" evidence="5">
    <location>
        <begin position="168"/>
        <end position="177"/>
    </location>
</feature>
<dbReference type="InterPro" id="IPR022745">
    <property type="entry name" value="eIF4G1_eIF4E-bd"/>
</dbReference>
<dbReference type="Proteomes" id="UP001437256">
    <property type="component" value="Unassembled WGS sequence"/>
</dbReference>
<protein>
    <recommendedName>
        <fullName evidence="6">RRM domain-containing protein</fullName>
    </recommendedName>
</protein>
<gene>
    <name evidence="7" type="ORF">AAF712_014145</name>
</gene>
<evidence type="ECO:0000256" key="3">
    <source>
        <dbReference type="ARBA" id="ARBA00022917"/>
    </source>
</evidence>
<feature type="compositionally biased region" description="Low complexity" evidence="5">
    <location>
        <begin position="456"/>
        <end position="469"/>
    </location>
</feature>
<feature type="region of interest" description="Disordered" evidence="5">
    <location>
        <begin position="148"/>
        <end position="184"/>
    </location>
</feature>
<evidence type="ECO:0000313" key="7">
    <source>
        <dbReference type="EMBL" id="KAL0059126.1"/>
    </source>
</evidence>
<dbReference type="InterPro" id="IPR012677">
    <property type="entry name" value="Nucleotide-bd_a/b_plait_sf"/>
</dbReference>
<evidence type="ECO:0000259" key="6">
    <source>
        <dbReference type="PROSITE" id="PS50102"/>
    </source>
</evidence>
<dbReference type="SMART" id="SM00543">
    <property type="entry name" value="MIF4G"/>
    <property type="match status" value="2"/>
</dbReference>
<dbReference type="Pfam" id="PF12152">
    <property type="entry name" value="eIF_4G1"/>
    <property type="match status" value="1"/>
</dbReference>
<keyword evidence="8" id="KW-1185">Reference proteome</keyword>
<feature type="region of interest" description="Disordered" evidence="5">
    <location>
        <begin position="721"/>
        <end position="778"/>
    </location>
</feature>
<feature type="region of interest" description="Disordered" evidence="5">
    <location>
        <begin position="1"/>
        <end position="32"/>
    </location>
</feature>
<feature type="domain" description="RRM" evidence="6">
    <location>
        <begin position="36"/>
        <end position="112"/>
    </location>
</feature>
<dbReference type="PROSITE" id="PS50102">
    <property type="entry name" value="RRM"/>
    <property type="match status" value="1"/>
</dbReference>
<sequence>MEGSASGRTDVNDIGISRSAAPRNLKDLPLPTEPPYTAFVGNLSFDFTEAELEDFFTSLKPPKSVKIVRDREQKSKGFGFVEFEDLEELEDALSLTGSSISGRRIGVRIAEAPKQRPGAGNSNRGSLGGTWEKRNQIVAGIAEADAGEYENTNTNQKKKRTRTKRGSNTKPRVQTQAPPLPEPIPLAITENRWDRSIFATIPPDSPEFVSRKVRSLLNKLTTTNINSISDQIIDWANKGPTTLARVVELVFEHAMFHDVRFTETYVRLCRKTMEHISPTVQDLEIKDNQGHPIAGGQLFRTYLLHRCKDEFARIWGPDEYSAVDENIRERGLGLIRFQCELFKLQMITERIMHECAKSVLGDGSEERRVEGLCLVLTRVGRVLDGPTGRGHMQGYFAKLDELFKSPLVCLRIRFMVQNVIELQERQWVPRNAMSTPREPGVVSEPSLPAKKGKGKGTSSKTKPKVSSSTQQKRQPAISELPEPIPLTITPNRWVRISLRPTIAPDSPEFTTLKVRSLLNKLTTTNFDSISDQVIVWAGKALARVVELIFEHATFHDARFTEVYARLCHKVMERLREGPGEQLFEAYLLGRCGDEFAGIWGREDVGVDEKTRERGLGLIRFECELFKLQTVITEELMHEWVENLIVGDGIGSEEEERRIEALCVLLTSVGRILGHVDGYFAKLEEVFNSPVTCSRIRFMVQDVIELRERRWVARIPPSTLPRESTVGTYSRKGKGKAASTKPEPKPQPRKRQPDTTSTPVDDRHHLRGSSSTPVDVSDPQAHLVYTKARAIKDFIRVSYPEGIKRPDPTFKAGNSMGVFRYDRDFLLQFKSACTVRANIVIQLDELFALGLNPAEPHPRPTARVGRK</sequence>
<comment type="similarity">
    <text evidence="1">Belongs to the eukaryotic initiation factor 4G family.</text>
</comment>
<evidence type="ECO:0000256" key="5">
    <source>
        <dbReference type="SAM" id="MobiDB-lite"/>
    </source>
</evidence>
<dbReference type="InterPro" id="IPR036211">
    <property type="entry name" value="eIF4G_eIF4E-bd_sf"/>
</dbReference>
<dbReference type="InterPro" id="IPR035979">
    <property type="entry name" value="RBD_domain_sf"/>
</dbReference>
<accession>A0ABR2ZC05</accession>
<keyword evidence="4" id="KW-0694">RNA-binding</keyword>
<evidence type="ECO:0000256" key="1">
    <source>
        <dbReference type="ARBA" id="ARBA00005775"/>
    </source>
</evidence>
<evidence type="ECO:0000313" key="8">
    <source>
        <dbReference type="Proteomes" id="UP001437256"/>
    </source>
</evidence>
<organism evidence="7 8">
    <name type="scientific">Marasmius tenuissimus</name>
    <dbReference type="NCBI Taxonomy" id="585030"/>
    <lineage>
        <taxon>Eukaryota</taxon>
        <taxon>Fungi</taxon>
        <taxon>Dikarya</taxon>
        <taxon>Basidiomycota</taxon>
        <taxon>Agaricomycotina</taxon>
        <taxon>Agaricomycetes</taxon>
        <taxon>Agaricomycetidae</taxon>
        <taxon>Agaricales</taxon>
        <taxon>Marasmiineae</taxon>
        <taxon>Marasmiaceae</taxon>
        <taxon>Marasmius</taxon>
    </lineage>
</organism>
<evidence type="ECO:0000256" key="4">
    <source>
        <dbReference type="PROSITE-ProRule" id="PRU00176"/>
    </source>
</evidence>
<dbReference type="PANTHER" id="PTHR23253:SF9">
    <property type="entry name" value="EUKARYOTIC TRANSLATION INITIATION FACTOR 4 GAMMA 2"/>
    <property type="match status" value="1"/>
</dbReference>
<dbReference type="Gene3D" id="1.25.40.180">
    <property type="match status" value="2"/>
</dbReference>
<evidence type="ECO:0000256" key="2">
    <source>
        <dbReference type="ARBA" id="ARBA00022540"/>
    </source>
</evidence>
<dbReference type="InterPro" id="IPR016024">
    <property type="entry name" value="ARM-type_fold"/>
</dbReference>
<name>A0ABR2ZC05_9AGAR</name>
<dbReference type="InterPro" id="IPR000504">
    <property type="entry name" value="RRM_dom"/>
</dbReference>
<dbReference type="EMBL" id="JBBXMP010000247">
    <property type="protein sequence ID" value="KAL0059126.1"/>
    <property type="molecule type" value="Genomic_DNA"/>
</dbReference>
<dbReference type="PANTHER" id="PTHR23253">
    <property type="entry name" value="EUKARYOTIC TRANSLATION INITIATION FACTOR 4 GAMMA"/>
    <property type="match status" value="1"/>
</dbReference>
<dbReference type="InterPro" id="IPR003890">
    <property type="entry name" value="MIF4G-like_typ-3"/>
</dbReference>
<proteinExistence type="inferred from homology"/>